<evidence type="ECO:0000256" key="2">
    <source>
        <dbReference type="ARBA" id="ARBA00005891"/>
    </source>
</evidence>
<dbReference type="GO" id="GO:0005739">
    <property type="term" value="C:mitochondrion"/>
    <property type="evidence" value="ECO:0007669"/>
    <property type="project" value="UniProtKB-SubCell"/>
</dbReference>
<dbReference type="Gene3D" id="3.40.50.12710">
    <property type="match status" value="1"/>
</dbReference>
<evidence type="ECO:0000256" key="7">
    <source>
        <dbReference type="RuleBase" id="RU364114"/>
    </source>
</evidence>
<evidence type="ECO:0000256" key="3">
    <source>
        <dbReference type="ARBA" id="ARBA00022603"/>
    </source>
</evidence>
<dbReference type="VEuPathDB" id="FungiDB:H257_03253"/>
<dbReference type="Pfam" id="PF02636">
    <property type="entry name" value="Methyltransf_28"/>
    <property type="match status" value="1"/>
</dbReference>
<dbReference type="EMBL" id="MZMZ02001672">
    <property type="protein sequence ID" value="RQM28639.1"/>
    <property type="molecule type" value="Genomic_DNA"/>
</dbReference>
<dbReference type="InterPro" id="IPR029063">
    <property type="entry name" value="SAM-dependent_MTases_sf"/>
</dbReference>
<evidence type="ECO:0000256" key="4">
    <source>
        <dbReference type="ARBA" id="ARBA00022679"/>
    </source>
</evidence>
<name>A0A3R8DJW9_APHAT</name>
<dbReference type="GO" id="GO:0032259">
    <property type="term" value="P:methylation"/>
    <property type="evidence" value="ECO:0007669"/>
    <property type="project" value="UniProtKB-KW"/>
</dbReference>
<evidence type="ECO:0000313" key="8">
    <source>
        <dbReference type="EMBL" id="RQM28639.1"/>
    </source>
</evidence>
<comment type="similarity">
    <text evidence="2 7">Belongs to the NDUFAF7 family.</text>
</comment>
<accession>A0A3R8DJW9</accession>
<comment type="function">
    <text evidence="7">Arginine methyltransferase involved in the assembly or stability of mitochondrial NADH:ubiquinone oxidoreductase complex (complex I).</text>
</comment>
<dbReference type="InterPro" id="IPR038375">
    <property type="entry name" value="NDUFAF7_sf"/>
</dbReference>
<dbReference type="SUPFAM" id="SSF53335">
    <property type="entry name" value="S-adenosyl-L-methionine-dependent methyltransferases"/>
    <property type="match status" value="1"/>
</dbReference>
<organism evidence="8 9">
    <name type="scientific">Aphanomyces astaci</name>
    <name type="common">Crayfish plague agent</name>
    <dbReference type="NCBI Taxonomy" id="112090"/>
    <lineage>
        <taxon>Eukaryota</taxon>
        <taxon>Sar</taxon>
        <taxon>Stramenopiles</taxon>
        <taxon>Oomycota</taxon>
        <taxon>Saprolegniomycetes</taxon>
        <taxon>Saprolegniales</taxon>
        <taxon>Verrucalvaceae</taxon>
        <taxon>Aphanomyces</taxon>
    </lineage>
</organism>
<keyword evidence="4 7" id="KW-0808">Transferase</keyword>
<keyword evidence="5 7" id="KW-0496">Mitochondrion</keyword>
<gene>
    <name evidence="8" type="ORF">B5M09_007989</name>
</gene>
<evidence type="ECO:0000256" key="1">
    <source>
        <dbReference type="ARBA" id="ARBA00004173"/>
    </source>
</evidence>
<dbReference type="AlphaFoldDB" id="A0A3R8DJW9"/>
<evidence type="ECO:0000313" key="9">
    <source>
        <dbReference type="Proteomes" id="UP000284702"/>
    </source>
</evidence>
<dbReference type="PANTHER" id="PTHR12049">
    <property type="entry name" value="PROTEIN ARGININE METHYLTRANSFERASE NDUFAF7, MITOCHONDRIAL"/>
    <property type="match status" value="1"/>
</dbReference>
<evidence type="ECO:0000256" key="6">
    <source>
        <dbReference type="ARBA" id="ARBA00048612"/>
    </source>
</evidence>
<protein>
    <recommendedName>
        <fullName evidence="7">Protein arginine methyltransferase NDUFAF7</fullName>
        <ecNumber evidence="7">2.1.1.320</ecNumber>
    </recommendedName>
</protein>
<comment type="caution">
    <text evidence="8">The sequence shown here is derived from an EMBL/GenBank/DDBJ whole genome shotgun (WGS) entry which is preliminary data.</text>
</comment>
<dbReference type="PANTHER" id="PTHR12049:SF7">
    <property type="entry name" value="PROTEIN ARGININE METHYLTRANSFERASE NDUFAF7, MITOCHONDRIAL"/>
    <property type="match status" value="1"/>
</dbReference>
<proteinExistence type="inferred from homology"/>
<reference evidence="8" key="1">
    <citation type="submission" date="2018-07" db="EMBL/GenBank/DDBJ databases">
        <title>Annotation of Aphanomyces astaci genome assembly.</title>
        <authorList>
            <person name="Studholme D.J."/>
        </authorList>
    </citation>
    <scope>NUCLEOTIDE SEQUENCE [LARGE SCALE GENOMIC DNA]</scope>
    <source>
        <strain evidence="8">Pc</strain>
    </source>
</reference>
<keyword evidence="3 7" id="KW-0489">Methyltransferase</keyword>
<dbReference type="GO" id="GO:0032981">
    <property type="term" value="P:mitochondrial respiratory chain complex I assembly"/>
    <property type="evidence" value="ECO:0007669"/>
    <property type="project" value="TreeGrafter"/>
</dbReference>
<keyword evidence="9" id="KW-1185">Reference proteome</keyword>
<sequence length="400" mass="43935">MLRTASVTRWRRALTAAVHGRHLSSKKPGAPLKERFVSVDRSGLKQPHLHALLKDNTHVQALGQQKKSANENDLTRFLHSLIAVRGPITVAEFMRHALSHPVHGYYMKRDVFGTKGDFTTAPEISQMFGELIGVWCVATWQQMGSPSHVKVVEVGPGRGSLMEDFVRTAKQFPAFYKALEIHLVEISPALRELQQTKLLAVKTSADSFRLPMDGPAICWHDDLSHVPEGPTLFVAQELFDADNPDHFRFVVSPGPTPATRVYIGKEKIVTPDVQLPVKSANVSNPSKSKNPQDILDDLNESAARITAHLEALENESSVEVVPVLSPGVQVGDRIEISPLGIALVQDMASRIAKHGGAALVVDYGRDHASEVSLRGIQHHQFVSVLREPGDVDLVMDDPCS</sequence>
<dbReference type="EC" id="2.1.1.320" evidence="7"/>
<evidence type="ECO:0000256" key="5">
    <source>
        <dbReference type="ARBA" id="ARBA00023128"/>
    </source>
</evidence>
<dbReference type="Proteomes" id="UP000284702">
    <property type="component" value="Unassembled WGS sequence"/>
</dbReference>
<dbReference type="InterPro" id="IPR003788">
    <property type="entry name" value="NDUFAF7"/>
</dbReference>
<dbReference type="GO" id="GO:0035243">
    <property type="term" value="F:protein-arginine omega-N symmetric methyltransferase activity"/>
    <property type="evidence" value="ECO:0007669"/>
    <property type="project" value="UniProtKB-EC"/>
</dbReference>
<comment type="subcellular location">
    <subcellularLocation>
        <location evidence="1 7">Mitochondrion</location>
    </subcellularLocation>
</comment>
<comment type="catalytic activity">
    <reaction evidence="6 7">
        <text>L-arginyl-[protein] + 2 S-adenosyl-L-methionine = N(omega),N(omega)'-dimethyl-L-arginyl-[protein] + 2 S-adenosyl-L-homocysteine + 2 H(+)</text>
        <dbReference type="Rhea" id="RHEA:48108"/>
        <dbReference type="Rhea" id="RHEA-COMP:10532"/>
        <dbReference type="Rhea" id="RHEA-COMP:11992"/>
        <dbReference type="ChEBI" id="CHEBI:15378"/>
        <dbReference type="ChEBI" id="CHEBI:29965"/>
        <dbReference type="ChEBI" id="CHEBI:57856"/>
        <dbReference type="ChEBI" id="CHEBI:59789"/>
        <dbReference type="ChEBI" id="CHEBI:88221"/>
        <dbReference type="EC" id="2.1.1.320"/>
    </reaction>
</comment>